<dbReference type="HOGENOM" id="CLU_228986_0_0_6"/>
<dbReference type="PRINTS" id="PR00394">
    <property type="entry name" value="RHSPROTEIN"/>
</dbReference>
<evidence type="ECO:0000256" key="3">
    <source>
        <dbReference type="SAM" id="Phobius"/>
    </source>
</evidence>
<reference key="2">
    <citation type="submission" date="2011-05" db="EMBL/GenBank/DDBJ databases">
        <title>Complete genome sequence of the aerobic marine methanotroph Methylomonas methanica MC09.</title>
        <authorList>
            <person name="Boden R."/>
            <person name="Cunliffe M."/>
            <person name="Scanlan J."/>
            <person name="Moussard H."/>
            <person name="Kits K.D."/>
            <person name="Klotz M."/>
            <person name="Jetten M."/>
            <person name="Vuilleumier S."/>
            <person name="Han J."/>
            <person name="Peters L."/>
            <person name="Mikhailova N."/>
            <person name="Teshima H."/>
            <person name="Tapia R."/>
            <person name="Kyrpides N."/>
            <person name="Ivanova N."/>
            <person name="Pagani I."/>
            <person name="Cheng J.-F."/>
            <person name="Goodwin L."/>
            <person name="Han C."/>
            <person name="Hauser L."/>
            <person name="Land M."/>
            <person name="Lapidus A."/>
            <person name="Lucas S."/>
            <person name="Pitluck S."/>
            <person name="Woyke T."/>
            <person name="Stein L.Y."/>
            <person name="Murrell C."/>
        </authorList>
    </citation>
    <scope>NUCLEOTIDE SEQUENCE</scope>
    <source>
        <strain>MC09</strain>
    </source>
</reference>
<organism evidence="7 8">
    <name type="scientific">Methylomonas methanica (strain DSM 25384 / MC09)</name>
    <dbReference type="NCBI Taxonomy" id="857087"/>
    <lineage>
        <taxon>Bacteria</taxon>
        <taxon>Pseudomonadati</taxon>
        <taxon>Pseudomonadota</taxon>
        <taxon>Gammaproteobacteria</taxon>
        <taxon>Methylococcales</taxon>
        <taxon>Methylococcaceae</taxon>
        <taxon>Methylomonas</taxon>
    </lineage>
</organism>
<dbReference type="NCBIfam" id="TIGR03696">
    <property type="entry name" value="Rhs_assc_core"/>
    <property type="match status" value="1"/>
</dbReference>
<dbReference type="OrthoDB" id="7030285at2"/>
<dbReference type="Proteomes" id="UP000008888">
    <property type="component" value="Chromosome"/>
</dbReference>
<dbReference type="eggNOG" id="COG3209">
    <property type="taxonomic scope" value="Bacteria"/>
</dbReference>
<feature type="region of interest" description="Disordered" evidence="2">
    <location>
        <begin position="939"/>
        <end position="962"/>
    </location>
</feature>
<dbReference type="InterPro" id="IPR031325">
    <property type="entry name" value="RHS_repeat"/>
</dbReference>
<dbReference type="InterPro" id="IPR018247">
    <property type="entry name" value="EF_Hand_1_Ca_BS"/>
</dbReference>
<keyword evidence="8" id="KW-1185">Reference proteome</keyword>
<dbReference type="Pfam" id="PF20148">
    <property type="entry name" value="DUF6531"/>
    <property type="match status" value="1"/>
</dbReference>
<dbReference type="eggNOG" id="COG1305">
    <property type="taxonomic scope" value="Bacteria"/>
</dbReference>
<evidence type="ECO:0000259" key="4">
    <source>
        <dbReference type="Pfam" id="PF01841"/>
    </source>
</evidence>
<name>G0A556_METMM</name>
<dbReference type="KEGG" id="mmt:Metme_1973"/>
<evidence type="ECO:0000313" key="7">
    <source>
        <dbReference type="EMBL" id="AEG00386.1"/>
    </source>
</evidence>
<dbReference type="PANTHER" id="PTHR32305:SF15">
    <property type="entry name" value="PROTEIN RHSA-RELATED"/>
    <property type="match status" value="1"/>
</dbReference>
<proteinExistence type="predicted"/>
<dbReference type="InterPro" id="IPR022385">
    <property type="entry name" value="Rhs_assc_core"/>
</dbReference>
<reference evidence="7 8" key="1">
    <citation type="journal article" date="2011" name="J. Bacteriol.">
        <title>Complete Genome Sequence of the Aerobic Marine Methanotroph Methylomonas methanica MC09.</title>
        <authorList>
            <person name="Boden R."/>
            <person name="Cunliffe M."/>
            <person name="Scanlan J."/>
            <person name="Moussard H."/>
            <person name="Kits K.D."/>
            <person name="Klotz M.G."/>
            <person name="Jetten M.S."/>
            <person name="Vuilleumier S."/>
            <person name="Han J."/>
            <person name="Peters L."/>
            <person name="Mikhailova N."/>
            <person name="Teshima H."/>
            <person name="Tapia R."/>
            <person name="Kyrpides N."/>
            <person name="Ivanova N."/>
            <person name="Pagani I."/>
            <person name="Cheng J.F."/>
            <person name="Goodwin L."/>
            <person name="Han C."/>
            <person name="Hauser L."/>
            <person name="Land M.L."/>
            <person name="Lapidus A."/>
            <person name="Lucas S."/>
            <person name="Pitluck S."/>
            <person name="Woyke T."/>
            <person name="Stein L."/>
            <person name="Murrell J.C."/>
        </authorList>
    </citation>
    <scope>NUCLEOTIDE SEQUENCE [LARGE SCALE GENOMIC DNA]</scope>
    <source>
        <strain evidence="7 8">MC09</strain>
    </source>
</reference>
<dbReference type="InterPro" id="IPR045351">
    <property type="entry name" value="DUF6531"/>
</dbReference>
<reference evidence="8" key="3">
    <citation type="submission" date="2011-05" db="EMBL/GenBank/DDBJ databases">
        <title>Complete sequence of Methylomonas methanica MC09.</title>
        <authorList>
            <consortium name="US DOE Joint Genome Institute"/>
            <person name="Lucas S."/>
            <person name="Han J."/>
            <person name="Lapidus A."/>
            <person name="Cheng J.-F."/>
            <person name="Goodwin L."/>
            <person name="Pitluck S."/>
            <person name="Peters L."/>
            <person name="Mikhailova N."/>
            <person name="Teshima H."/>
            <person name="Han C."/>
            <person name="Tapia R."/>
            <person name="Land M."/>
            <person name="Hauser L."/>
            <person name="Kyrpides N."/>
            <person name="Ivanova N."/>
            <person name="Pagani I."/>
            <person name="Stein L."/>
            <person name="Woyke T."/>
        </authorList>
    </citation>
    <scope>NUCLEOTIDE SEQUENCE [LARGE SCALE GENOMIC DNA]</scope>
    <source>
        <strain evidence="8">MC09</strain>
    </source>
</reference>
<dbReference type="Pfam" id="PF25023">
    <property type="entry name" value="TEN_YD-shell"/>
    <property type="match status" value="1"/>
</dbReference>
<dbReference type="RefSeq" id="WP_013818633.1">
    <property type="nucleotide sequence ID" value="NC_015572.1"/>
</dbReference>
<dbReference type="NCBIfam" id="TIGR01643">
    <property type="entry name" value="YD_repeat_2x"/>
    <property type="match status" value="12"/>
</dbReference>
<keyword evidence="3" id="KW-0472">Membrane</keyword>
<dbReference type="InterPro" id="IPR002931">
    <property type="entry name" value="Transglutaminase-like"/>
</dbReference>
<feature type="domain" description="DUF6531" evidence="5">
    <location>
        <begin position="951"/>
        <end position="1010"/>
    </location>
</feature>
<dbReference type="Pfam" id="PF01841">
    <property type="entry name" value="Transglut_core"/>
    <property type="match status" value="1"/>
</dbReference>
<gene>
    <name evidence="7" type="ordered locus">Metme_1973</name>
</gene>
<accession>G0A556</accession>
<dbReference type="Pfam" id="PF05593">
    <property type="entry name" value="RHS_repeat"/>
    <property type="match status" value="7"/>
</dbReference>
<dbReference type="STRING" id="857087.Metme_1973"/>
<keyword evidence="3" id="KW-0812">Transmembrane</keyword>
<evidence type="ECO:0000259" key="6">
    <source>
        <dbReference type="Pfam" id="PF25023"/>
    </source>
</evidence>
<feature type="compositionally biased region" description="Low complexity" evidence="2">
    <location>
        <begin position="946"/>
        <end position="957"/>
    </location>
</feature>
<dbReference type="InterPro" id="IPR050708">
    <property type="entry name" value="T6SS_VgrG/RHS"/>
</dbReference>
<dbReference type="SUPFAM" id="SSF54001">
    <property type="entry name" value="Cysteine proteinases"/>
    <property type="match status" value="1"/>
</dbReference>
<dbReference type="Gene3D" id="2.180.10.10">
    <property type="entry name" value="RHS repeat-associated core"/>
    <property type="match status" value="4"/>
</dbReference>
<dbReference type="InterPro" id="IPR025320">
    <property type="entry name" value="DUF4225"/>
</dbReference>
<dbReference type="Pfam" id="PF13988">
    <property type="entry name" value="DUF4225"/>
    <property type="match status" value="1"/>
</dbReference>
<feature type="domain" description="Transglutaminase-like" evidence="4">
    <location>
        <begin position="51"/>
        <end position="192"/>
    </location>
</feature>
<protein>
    <submittedName>
        <fullName evidence="7">RHS repeat-associated core domain protein</fullName>
    </submittedName>
</protein>
<dbReference type="EMBL" id="CP002738">
    <property type="protein sequence ID" value="AEG00386.1"/>
    <property type="molecule type" value="Genomic_DNA"/>
</dbReference>
<dbReference type="InterPro" id="IPR038765">
    <property type="entry name" value="Papain-like_cys_pep_sf"/>
</dbReference>
<feature type="transmembrane region" description="Helical" evidence="3">
    <location>
        <begin position="9"/>
        <end position="30"/>
    </location>
</feature>
<dbReference type="PROSITE" id="PS00018">
    <property type="entry name" value="EF_HAND_1"/>
    <property type="match status" value="1"/>
</dbReference>
<keyword evidence="1" id="KW-0677">Repeat</keyword>
<sequence length="2426" mass="266650">MKNQSLFQYLIHIGVSVLMVMFAVSSTTIADPLAASREIIFAGTELEAQAQTLATPAAIYEFVRNTHEYALYHGSRSNTLNTYGGRRGSDVDIASVLIAMYRSQGMPARYAVGQISVPQADVANWLAVKDNALAKAILEDQGIQGVVLNGDHLEFEHVWVQVLIPFDDYRGATASNVNCTNTPNRCQWIDIDPSYKLRQFHNQDIAIHDSVSFNYTDFYNAIKDDNPDYRDKGPLESYEQLIMNWLPANGYAGKTLEDVADPGTIVLVRDGLMPASLPYGAVGPVTTFDDIASHDDSGNVKKWAKYVTLTADLNVTVIGTGQNVTAPIGLGTFALADLSTKRLTVQVEKGQTFDSLTVRLDGVITNFWGLGDTFTYATPNGNYHLYATNTYTLHGLMDGAPAISAGGTDNTVDVQYDNLLVGGMQLIATGGYTSNWSQVHRAAAQLLEANTAYPVVFDPAETGCTIDTGEGCTPYVDANKNNLVDVGELKLLDDYEANNALTGGLLYTASNLYFTRLVDRQRRLDALMHVDTLIDGFIGVVSSTDQVEYLDNTAFSVMPGGLLIDLKGLQLNGSYRNHLPATISNKHFELFGHIMSSLEHEVWQELTGYDAVSTVRGIQMAMAQNTLLATLNSTSLGSNSAAAAEWSKFGFADTPNLSGYTYDTTATNFGILGYTYNSLRKKIRIYYSLNPYSYGMEVLKKTVDTYTAGYRKPYYQVDWNPDFPSNSFAANIDCFARNLWDLYAHIPNTVSSWPTDRYLKFTHSCNFGGTIASGGPTYLEPVSALGATANSLYALFANAFNSYYTNNGNYFDFFDQNKGFIETDYVFRNLGYLYTTSLNAGTVQSLRDNVLLNPTGTVEYIVPGRQVNTGSNRFFVYLYKQYGSDGTLQRQKFSIANAGGGYVDGSIALEPASTLPGVSSVLPGFNNDQFTDKQVVSQTNNDQIRTPSTVDPVSTVTGNNYHDETDLSIRGRGLDYVLTRTYNSAKTATKTDGPFGFGWTHSYGMTLKSNDYGICPNCTAGTNTSVGQRPENGNAKTSSIVYSDERGGEHNYLVTEDPAHTVTTPRGEFDTLALNTPAAGQYTLGFRNGVKYIFENPEHATADMQTMPDKTARLIRIEEPFGSQLTLTYDAPSATGKLIGVTDNLGITGRSGLTITYHPGSSHIKDVTDWSGRQWQYAYDASGNLLSVTDPLNQIHPYTYNGHLLHEVTQPLLRDNQSVKTTFNYYQNGRVFNYHNTVNQTETLDYDLYRQTTRVTDPRGGIREYHYDADGRMTKLTEPDKAILRFENQADGIRNKKYDALGYATTYSYRMDKAFTGASDSFGNVTREQDALNQTLDTGYGPYDQVASIKDKRGTVTTTAFYSTTGACALSGKPQSVTVSALNSQTNVKLRDYCWNADGTLATLTEYPEPGNISRKRTTAYTYEAGNQGLNVTDINVTGSGQTLHSHYTYDNLGRILTETVYRRSSPTDATQLALTTTFEYDALDRPVKVTDPEGRIKETVYDANGQVAQEKTWYPTDATKSGCAAPATINGTSYVICTDSSHQYDAADRRIASTDVLGHTTRFAYDAAGNLTKVTDANGHITQYQYDAMNRRSAVIDGNGRRTETKYNLRGEAIAVTNANGETIKSEYDAIGRLTKVIDPLGFETQYQYDANGNQTCRIDANEHADTQAPGYQPLNADGYTESRQYDELNRLTQSKDAQNHITAYSYDLFGNRLTITDAENRTTTFHYDDLGRLIEIVDPLIETPTDKTQTFAYDEAGNVIETTDRKGQTNRYSYDRLNRNTQIDHLADASQETYTYDTFGDLIQSQNADVSYSYTYDAKHQLQSKTDSRTSKTLGWTYDPAGNIDTKTDYQGDITTYQTDSANRLVAETNPAYLQVSYHYDGAGRLLDRILSNGAITHYGWDAAGRLTQLKNTTITGELVNDTQYTRDRLGNILSQTATNSLGQIIATTTYTYDPAYRLKTADYPGTAFDESFSYDKVGNRKTHTLNGGTKYYNYNAGNRLQNIRTGSPTGTVYESYQYDDNGSLTNVSGNRSMTLTWDANNRVKQINSTQYRYDPKGYRIHKAASLTSRYYLEGEHLEAIYDGNGALRDQYLRGTVIDEVVNGYHRDANNLMVNSTYHHDALQSVLGQSAHDGNIQATQTYTAFGGNLSGTGTSNAAQKYTGREADGESGFYYYRARYYDPVTGRFISVDPLGFDAGINFYVYCLNNPINCSDPSGKSPLTDTIADQISSGSLLNNAYKGFDAGLQLGSGAAQLALGRAIGFGGVATGNPSAIAGGSYLLTAGVANIQGAGSKYFNIAANEDFLPTNNFLQTAYQNAATSFGLNSKVGTAAYNVAELATGLYGALNPTLISQNWDYGLTVTGPKYTLPILEETGAVLTNSITSIFKGIYDSFASINEATANGGFVLYPNKANTNQIQSVYNKP</sequence>
<feature type="domain" description="Teneurin-like YD-shell" evidence="6">
    <location>
        <begin position="1993"/>
        <end position="2077"/>
    </location>
</feature>
<dbReference type="InterPro" id="IPR056823">
    <property type="entry name" value="TEN-like_YD-shell"/>
</dbReference>
<keyword evidence="3" id="KW-1133">Transmembrane helix</keyword>
<dbReference type="Gene3D" id="3.10.620.30">
    <property type="match status" value="1"/>
</dbReference>
<evidence type="ECO:0000256" key="1">
    <source>
        <dbReference type="ARBA" id="ARBA00022737"/>
    </source>
</evidence>
<dbReference type="PANTHER" id="PTHR32305">
    <property type="match status" value="1"/>
</dbReference>
<dbReference type="InterPro" id="IPR006530">
    <property type="entry name" value="YD"/>
</dbReference>
<evidence type="ECO:0000259" key="5">
    <source>
        <dbReference type="Pfam" id="PF20148"/>
    </source>
</evidence>
<evidence type="ECO:0000313" key="8">
    <source>
        <dbReference type="Proteomes" id="UP000008888"/>
    </source>
</evidence>
<evidence type="ECO:0000256" key="2">
    <source>
        <dbReference type="SAM" id="MobiDB-lite"/>
    </source>
</evidence>